<protein>
    <submittedName>
        <fullName evidence="1">Uncharacterized protein</fullName>
    </submittedName>
</protein>
<gene>
    <name evidence="1" type="ORF">MIMGU_mgv1a019797mg</name>
</gene>
<keyword evidence="2" id="KW-1185">Reference proteome</keyword>
<evidence type="ECO:0000313" key="2">
    <source>
        <dbReference type="Proteomes" id="UP000030748"/>
    </source>
</evidence>
<organism evidence="1 2">
    <name type="scientific">Erythranthe guttata</name>
    <name type="common">Yellow monkey flower</name>
    <name type="synonym">Mimulus guttatus</name>
    <dbReference type="NCBI Taxonomy" id="4155"/>
    <lineage>
        <taxon>Eukaryota</taxon>
        <taxon>Viridiplantae</taxon>
        <taxon>Streptophyta</taxon>
        <taxon>Embryophyta</taxon>
        <taxon>Tracheophyta</taxon>
        <taxon>Spermatophyta</taxon>
        <taxon>Magnoliopsida</taxon>
        <taxon>eudicotyledons</taxon>
        <taxon>Gunneridae</taxon>
        <taxon>Pentapetalae</taxon>
        <taxon>asterids</taxon>
        <taxon>lamiids</taxon>
        <taxon>Lamiales</taxon>
        <taxon>Phrymaceae</taxon>
        <taxon>Erythranthe</taxon>
    </lineage>
</organism>
<sequence>MSILISSAIPSSFTSWNAFSCCSAYIGKVAIGTPNETLSKIEFHPQCETKPPTAGCDSTATCSAHPITFPIPLVLSRNPSGRTSSKDSYSVGGCLFDPFAPGFLNDHKNRAPLFSNAVAISLTWDSSKLPIVPKHKKTTDFSGCSSSQLLTSSSTLLYLYKFQTGPIG</sequence>
<reference evidence="1 2" key="1">
    <citation type="journal article" date="2013" name="Proc. Natl. Acad. Sci. U.S.A.">
        <title>Fine-scale variation in meiotic recombination in Mimulus inferred from population shotgun sequencing.</title>
        <authorList>
            <person name="Hellsten U."/>
            <person name="Wright K.M."/>
            <person name="Jenkins J."/>
            <person name="Shu S."/>
            <person name="Yuan Y."/>
            <person name="Wessler S.R."/>
            <person name="Schmutz J."/>
            <person name="Willis J.H."/>
            <person name="Rokhsar D.S."/>
        </authorList>
    </citation>
    <scope>NUCLEOTIDE SEQUENCE [LARGE SCALE GENOMIC DNA]</scope>
    <source>
        <strain evidence="2">cv. DUN x IM62</strain>
    </source>
</reference>
<name>A0A022RSY4_ERYGU</name>
<dbReference type="AlphaFoldDB" id="A0A022RSY4"/>
<dbReference type="EMBL" id="KI630276">
    <property type="protein sequence ID" value="EYU42868.1"/>
    <property type="molecule type" value="Genomic_DNA"/>
</dbReference>
<evidence type="ECO:0000313" key="1">
    <source>
        <dbReference type="EMBL" id="EYU42868.1"/>
    </source>
</evidence>
<proteinExistence type="predicted"/>
<dbReference type="Proteomes" id="UP000030748">
    <property type="component" value="Unassembled WGS sequence"/>
</dbReference>
<accession>A0A022RSY4</accession>